<accession>A0A8J2PAU2</accession>
<comment type="caution">
    <text evidence="4">The sequence shown here is derived from an EMBL/GenBank/DDBJ whole genome shotgun (WGS) entry which is preliminary data.</text>
</comment>
<feature type="short sequence motif" description="DGA/G" evidence="2">
    <location>
        <begin position="703"/>
        <end position="705"/>
    </location>
</feature>
<dbReference type="Pfam" id="PF01734">
    <property type="entry name" value="Patatin"/>
    <property type="match status" value="1"/>
</dbReference>
<keyword evidence="1 2" id="KW-0378">Hydrolase</keyword>
<feature type="active site" description="Nucleophile" evidence="2">
    <location>
        <position position="582"/>
    </location>
</feature>
<dbReference type="Proteomes" id="UP000708208">
    <property type="component" value="Unassembled WGS sequence"/>
</dbReference>
<dbReference type="EMBL" id="CAJVCH010351266">
    <property type="protein sequence ID" value="CAG7815712.1"/>
    <property type="molecule type" value="Genomic_DNA"/>
</dbReference>
<dbReference type="OrthoDB" id="10021675at2759"/>
<dbReference type="GO" id="GO:0016042">
    <property type="term" value="P:lipid catabolic process"/>
    <property type="evidence" value="ECO:0007669"/>
    <property type="project" value="UniProtKB-UniRule"/>
</dbReference>
<reference evidence="4" key="1">
    <citation type="submission" date="2021-06" db="EMBL/GenBank/DDBJ databases">
        <authorList>
            <person name="Hodson N. C."/>
            <person name="Mongue J. A."/>
            <person name="Jaron S. K."/>
        </authorList>
    </citation>
    <scope>NUCLEOTIDE SEQUENCE</scope>
</reference>
<keyword evidence="2" id="KW-0443">Lipid metabolism</keyword>
<dbReference type="GO" id="GO:0052816">
    <property type="term" value="F:long-chain fatty acyl-CoA hydrolase activity"/>
    <property type="evidence" value="ECO:0007669"/>
    <property type="project" value="TreeGrafter"/>
</dbReference>
<keyword evidence="5" id="KW-1185">Reference proteome</keyword>
<dbReference type="GO" id="GO:2000304">
    <property type="term" value="P:positive regulation of ceramide biosynthetic process"/>
    <property type="evidence" value="ECO:0007669"/>
    <property type="project" value="TreeGrafter"/>
</dbReference>
<dbReference type="AlphaFoldDB" id="A0A8J2PAU2"/>
<organism evidence="4 5">
    <name type="scientific">Allacma fusca</name>
    <dbReference type="NCBI Taxonomy" id="39272"/>
    <lineage>
        <taxon>Eukaryota</taxon>
        <taxon>Metazoa</taxon>
        <taxon>Ecdysozoa</taxon>
        <taxon>Arthropoda</taxon>
        <taxon>Hexapoda</taxon>
        <taxon>Collembola</taxon>
        <taxon>Symphypleona</taxon>
        <taxon>Sminthuridae</taxon>
        <taxon>Allacma</taxon>
    </lineage>
</organism>
<dbReference type="GO" id="GO:0047499">
    <property type="term" value="F:calcium-independent phospholipase A2 activity"/>
    <property type="evidence" value="ECO:0007669"/>
    <property type="project" value="InterPro"/>
</dbReference>
<name>A0A8J2PAU2_9HEXA</name>
<feature type="short sequence motif" description="GXGXXG" evidence="2">
    <location>
        <begin position="541"/>
        <end position="546"/>
    </location>
</feature>
<dbReference type="PANTHER" id="PTHR24139">
    <property type="entry name" value="CALCIUM-INDEPENDENT PHOSPHOLIPASE A2"/>
    <property type="match status" value="1"/>
</dbReference>
<feature type="active site" description="Proton acceptor" evidence="2">
    <location>
        <position position="703"/>
    </location>
</feature>
<dbReference type="InterPro" id="IPR047148">
    <property type="entry name" value="PLPL9"/>
</dbReference>
<evidence type="ECO:0000256" key="1">
    <source>
        <dbReference type="ARBA" id="ARBA00022801"/>
    </source>
</evidence>
<feature type="domain" description="PNPLA" evidence="3">
    <location>
        <begin position="537"/>
        <end position="716"/>
    </location>
</feature>
<dbReference type="PROSITE" id="PS51635">
    <property type="entry name" value="PNPLA"/>
    <property type="match status" value="1"/>
</dbReference>
<dbReference type="InterPro" id="IPR002641">
    <property type="entry name" value="PNPLA_dom"/>
</dbReference>
<keyword evidence="2" id="KW-0442">Lipid degradation</keyword>
<evidence type="ECO:0000313" key="5">
    <source>
        <dbReference type="Proteomes" id="UP000708208"/>
    </source>
</evidence>
<dbReference type="PANTHER" id="PTHR24139:SF34">
    <property type="entry name" value="85_88 KDA CALCIUM-INDEPENDENT PHOSPHOLIPASE A2"/>
    <property type="match status" value="1"/>
</dbReference>
<evidence type="ECO:0000313" key="4">
    <source>
        <dbReference type="EMBL" id="CAG7815712.1"/>
    </source>
</evidence>
<gene>
    <name evidence="4" type="ORF">AFUS01_LOCUS26376</name>
</gene>
<sequence>MSRSDERVGRPVSQLLLLEDSNQFDPENLELVLKDLESLEASLGTSSSFGLDGERLEFDFCSDIDSNENNRKQGEGEESVKSQNARCRVLDGETTNEYGIKKLEDVTAEQKVWSAIKTVPLVNTGYGLVRTVVYAVKGDKEKVARTIPRAVGGVAELGVYAAVPAAIGLTAASVAASPLIVIAGSAAIILAAGSSVGQLIGGGGELIVDACTQENFSEGSPDVQEQRVYHRIVKDTAIVGAVYSAARAGVYLSKGNTNEAKMSIKLAGFNAVSSTIGVVSGACAAKAVSQTVASSTRNVVSSSTSRWSSVSSVTRSVLQKVGLMAAPKVVTPVEPAILRSLILRILKSPATRNLASSGTHHLVKRMEVCANRVLCSEDFKNLSIDRDWFWKCVQTLKTETNPIRRKIKMEYVLKCLTSCCLKVKDAIQEIQIDDELVAQVVSTGQIVLVQAILVLADPSTSVDMKRAEVLRNITDASVRTAIQYCLELANNYASSKSKSLRTTKLEESLRKYEYIPTSVRAYRPHERNDLPFGKRVLCLDGGGIMGLVELQMLENIEKFVKDINSTESCCIKSCFDYIGGTSTGGLIALILATGHSITEAKGLYFKLKNYVFSGKKPYNGENFDKLLQDFFGVGVKMEDIQDVRIIVTATYGSVDHLKLKLFTNYDETKTEEIWKVARRTCAAPGYFDPMVEDLTSGVECYYDGGLVANNPTRAVLRFIRDEVINGIIVSVGAGMFVDSGCNLPKIRHGLMDRISMFLSGDLEKLIRVFVNQVTKTDGDVVEDAIYSSQLSNAWYFRLTPTLPESIDLDETDSQKIFNMIFHTMAYANDNHKSFRKVAMLLTCRN</sequence>
<proteinExistence type="predicted"/>
<evidence type="ECO:0000256" key="2">
    <source>
        <dbReference type="PROSITE-ProRule" id="PRU01161"/>
    </source>
</evidence>
<protein>
    <recommendedName>
        <fullName evidence="3">PNPLA domain-containing protein</fullName>
    </recommendedName>
</protein>
<dbReference type="GO" id="GO:0005739">
    <property type="term" value="C:mitochondrion"/>
    <property type="evidence" value="ECO:0007669"/>
    <property type="project" value="TreeGrafter"/>
</dbReference>
<evidence type="ECO:0000259" key="3">
    <source>
        <dbReference type="PROSITE" id="PS51635"/>
    </source>
</evidence>
<feature type="short sequence motif" description="GXSXG" evidence="2">
    <location>
        <begin position="580"/>
        <end position="584"/>
    </location>
</feature>